<organism evidence="1 2">
    <name type="scientific">Funneliformis mosseae</name>
    <name type="common">Endomycorrhizal fungus</name>
    <name type="synonym">Glomus mosseae</name>
    <dbReference type="NCBI Taxonomy" id="27381"/>
    <lineage>
        <taxon>Eukaryota</taxon>
        <taxon>Fungi</taxon>
        <taxon>Fungi incertae sedis</taxon>
        <taxon>Mucoromycota</taxon>
        <taxon>Glomeromycotina</taxon>
        <taxon>Glomeromycetes</taxon>
        <taxon>Glomerales</taxon>
        <taxon>Glomeraceae</taxon>
        <taxon>Funneliformis</taxon>
    </lineage>
</organism>
<gene>
    <name evidence="1" type="ORF">FMOSSE_LOCUS14302</name>
</gene>
<dbReference type="EMBL" id="CAJVPP010010545">
    <property type="protein sequence ID" value="CAG8710714.1"/>
    <property type="molecule type" value="Genomic_DNA"/>
</dbReference>
<dbReference type="AlphaFoldDB" id="A0A9N9HXB8"/>
<protein>
    <submittedName>
        <fullName evidence="1">15750_t:CDS:1</fullName>
    </submittedName>
</protein>
<proteinExistence type="predicted"/>
<name>A0A9N9HXB8_FUNMO</name>
<comment type="caution">
    <text evidence="1">The sequence shown here is derived from an EMBL/GenBank/DDBJ whole genome shotgun (WGS) entry which is preliminary data.</text>
</comment>
<feature type="non-terminal residue" evidence="1">
    <location>
        <position position="136"/>
    </location>
</feature>
<dbReference type="Proteomes" id="UP000789375">
    <property type="component" value="Unassembled WGS sequence"/>
</dbReference>
<sequence length="136" mass="15432">LLNQDSSVVFSDNSIDVNTSDSSDYYETEHILGNQHLSACLPLIAPKETTGSLAVQDEFNKIDYQNFLLMFKDVEELAEIGSESFLSVFLNLKNTNTNLSKEILDLLVEYYCNAYDRDFAALSDIHVTSPNVIWYF</sequence>
<accession>A0A9N9HXB8</accession>
<evidence type="ECO:0000313" key="2">
    <source>
        <dbReference type="Proteomes" id="UP000789375"/>
    </source>
</evidence>
<keyword evidence="2" id="KW-1185">Reference proteome</keyword>
<reference evidence="1" key="1">
    <citation type="submission" date="2021-06" db="EMBL/GenBank/DDBJ databases">
        <authorList>
            <person name="Kallberg Y."/>
            <person name="Tangrot J."/>
            <person name="Rosling A."/>
        </authorList>
    </citation>
    <scope>NUCLEOTIDE SEQUENCE</scope>
    <source>
        <strain evidence="1">87-6 pot B 2015</strain>
    </source>
</reference>
<evidence type="ECO:0000313" key="1">
    <source>
        <dbReference type="EMBL" id="CAG8710714.1"/>
    </source>
</evidence>